<dbReference type="Proteomes" id="UP000182658">
    <property type="component" value="Unassembled WGS sequence"/>
</dbReference>
<evidence type="ECO:0000313" key="2">
    <source>
        <dbReference type="Proteomes" id="UP000182658"/>
    </source>
</evidence>
<proteinExistence type="predicted"/>
<sequence length="167" mass="18477">MVPTTPTYSRHPGNLEATPVLLSTCQRESGVGSCSSVPGSRQPIQLVEGLQSSLSAAHQVSFFILTLLIRHPLIIVFYETSSILQTLRLFSSYIPSLLLAKYLSYSRRFSPIASLHQLGSLSFYIASSERSSLARSPIPKERKPHTGIYIAQVLIRIESPQQPNPVR</sequence>
<keyword evidence="2" id="KW-1185">Reference proteome</keyword>
<gene>
    <name evidence="1" type="ORF">CONLIGDRAFT_195813</name>
</gene>
<protein>
    <submittedName>
        <fullName evidence="1">Uncharacterized protein</fullName>
    </submittedName>
</protein>
<organism evidence="1 2">
    <name type="scientific">Coniochaeta ligniaria NRRL 30616</name>
    <dbReference type="NCBI Taxonomy" id="1408157"/>
    <lineage>
        <taxon>Eukaryota</taxon>
        <taxon>Fungi</taxon>
        <taxon>Dikarya</taxon>
        <taxon>Ascomycota</taxon>
        <taxon>Pezizomycotina</taxon>
        <taxon>Sordariomycetes</taxon>
        <taxon>Sordariomycetidae</taxon>
        <taxon>Coniochaetales</taxon>
        <taxon>Coniochaetaceae</taxon>
        <taxon>Coniochaeta</taxon>
    </lineage>
</organism>
<dbReference type="EMBL" id="KV875094">
    <property type="protein sequence ID" value="OIW33817.1"/>
    <property type="molecule type" value="Genomic_DNA"/>
</dbReference>
<evidence type="ECO:0000313" key="1">
    <source>
        <dbReference type="EMBL" id="OIW33817.1"/>
    </source>
</evidence>
<reference evidence="1 2" key="1">
    <citation type="submission" date="2016-10" db="EMBL/GenBank/DDBJ databases">
        <title>Draft genome sequence of Coniochaeta ligniaria NRRL30616, a lignocellulolytic fungus for bioabatement of inhibitors in plant biomass hydrolysates.</title>
        <authorList>
            <consortium name="DOE Joint Genome Institute"/>
            <person name="Jimenez D.J."/>
            <person name="Hector R.E."/>
            <person name="Riley R."/>
            <person name="Sun H."/>
            <person name="Grigoriev I.V."/>
            <person name="Van Elsas J.D."/>
            <person name="Nichols N.N."/>
        </authorList>
    </citation>
    <scope>NUCLEOTIDE SEQUENCE [LARGE SCALE GENOMIC DNA]</scope>
    <source>
        <strain evidence="1 2">NRRL 30616</strain>
    </source>
</reference>
<name>A0A1J7JKB6_9PEZI</name>
<accession>A0A1J7JKB6</accession>
<dbReference type="AlphaFoldDB" id="A0A1J7JKB6"/>
<dbReference type="InParanoid" id="A0A1J7JKB6"/>